<organism evidence="6 7">
    <name type="scientific">Pelolinea submarina</name>
    <dbReference type="NCBI Taxonomy" id="913107"/>
    <lineage>
        <taxon>Bacteria</taxon>
        <taxon>Bacillati</taxon>
        <taxon>Chloroflexota</taxon>
        <taxon>Anaerolineae</taxon>
        <taxon>Anaerolineales</taxon>
        <taxon>Anaerolineaceae</taxon>
        <taxon>Pelolinea</taxon>
    </lineage>
</organism>
<dbReference type="CDD" id="cd05008">
    <property type="entry name" value="SIS_GlmS_GlmD_1"/>
    <property type="match status" value="1"/>
</dbReference>
<comment type="caution">
    <text evidence="6">The sequence shown here is derived from an EMBL/GenBank/DDBJ whole genome shotgun (WGS) entry which is preliminary data.</text>
</comment>
<evidence type="ECO:0000256" key="4">
    <source>
        <dbReference type="ARBA" id="ARBA00022737"/>
    </source>
</evidence>
<dbReference type="PANTHER" id="PTHR10937">
    <property type="entry name" value="GLUCOSAMINE--FRUCTOSE-6-PHOSPHATE AMINOTRANSFERASE, ISOMERIZING"/>
    <property type="match status" value="1"/>
</dbReference>
<dbReference type="RefSeq" id="WP_116224905.1">
    <property type="nucleotide sequence ID" value="NZ_AP018437.1"/>
</dbReference>
<dbReference type="PROSITE" id="PS51464">
    <property type="entry name" value="SIS"/>
    <property type="match status" value="1"/>
</dbReference>
<proteinExistence type="predicted"/>
<dbReference type="InterPro" id="IPR001347">
    <property type="entry name" value="SIS_dom"/>
</dbReference>
<dbReference type="GO" id="GO:0097367">
    <property type="term" value="F:carbohydrate derivative binding"/>
    <property type="evidence" value="ECO:0007669"/>
    <property type="project" value="InterPro"/>
</dbReference>
<name>A0A347ZQS4_9CHLR</name>
<dbReference type="Gene3D" id="3.40.50.10490">
    <property type="entry name" value="Glucose-6-phosphate isomerase like protein, domain 1"/>
    <property type="match status" value="2"/>
</dbReference>
<protein>
    <recommendedName>
        <fullName evidence="3">Glutamine--fructose-6-phosphate aminotransferase [isomerizing]</fullName>
        <ecNumber evidence="2">2.6.1.16</ecNumber>
    </recommendedName>
</protein>
<dbReference type="OrthoDB" id="3689856at2"/>
<keyword evidence="4" id="KW-0677">Repeat</keyword>
<sequence length="385" mass="42416">MSKSIEIMADEIAAQAKLFELCGEDIMKQAGTILEKTGMASKADRVYITGCGDSYCAGLACRDFFAKYAKVHVEVHHAMEFSKYICPTEVDEKAIVLSISSSGRVARTVECALRAKQMQAYSIGVTSNPDGPLAKIASENLFVNIPNVVGVAPGTQSYIASQLALICFAIALGKEKGVLSDEDVREIFAYISELGEAMKLTVKNNFDLIRKYLVAYSAEENSNKIKIFHILGSGPNWGTALFGSMKLLEASGFDSIPQGVEEWAHTQYFTTKPGTHTVVLAPKGGSRSRALEILQAVTVMDGKKIVIGEEDDEELARAADIYLPICGMKDIKEEFTQLIYPIPLELMAMHLSEVLGKPPFEFEQKPWRRAENFRQIFDSKIESLE</sequence>
<evidence type="ECO:0000256" key="1">
    <source>
        <dbReference type="ARBA" id="ARBA00001031"/>
    </source>
</evidence>
<dbReference type="GO" id="GO:0006002">
    <property type="term" value="P:fructose 6-phosphate metabolic process"/>
    <property type="evidence" value="ECO:0007669"/>
    <property type="project" value="TreeGrafter"/>
</dbReference>
<evidence type="ECO:0000256" key="3">
    <source>
        <dbReference type="ARBA" id="ARBA00016090"/>
    </source>
</evidence>
<evidence type="ECO:0000313" key="6">
    <source>
        <dbReference type="EMBL" id="REG11789.1"/>
    </source>
</evidence>
<evidence type="ECO:0000256" key="2">
    <source>
        <dbReference type="ARBA" id="ARBA00012916"/>
    </source>
</evidence>
<dbReference type="InterPro" id="IPR046348">
    <property type="entry name" value="SIS_dom_sf"/>
</dbReference>
<dbReference type="SUPFAM" id="SSF53697">
    <property type="entry name" value="SIS domain"/>
    <property type="match status" value="1"/>
</dbReference>
<dbReference type="GO" id="GO:0006487">
    <property type="term" value="P:protein N-linked glycosylation"/>
    <property type="evidence" value="ECO:0007669"/>
    <property type="project" value="TreeGrafter"/>
</dbReference>
<evidence type="ECO:0000259" key="5">
    <source>
        <dbReference type="PROSITE" id="PS51464"/>
    </source>
</evidence>
<dbReference type="GO" id="GO:0006047">
    <property type="term" value="P:UDP-N-acetylglucosamine metabolic process"/>
    <property type="evidence" value="ECO:0007669"/>
    <property type="project" value="TreeGrafter"/>
</dbReference>
<dbReference type="EC" id="2.6.1.16" evidence="2"/>
<feature type="domain" description="SIS" evidence="5">
    <location>
        <begin position="34"/>
        <end position="174"/>
    </location>
</feature>
<gene>
    <name evidence="6" type="ORF">DFR64_1682</name>
</gene>
<accession>A0A347ZQS4</accession>
<dbReference type="Pfam" id="PF01380">
    <property type="entry name" value="SIS"/>
    <property type="match status" value="1"/>
</dbReference>
<reference evidence="6 7" key="1">
    <citation type="submission" date="2018-08" db="EMBL/GenBank/DDBJ databases">
        <title>Genomic Encyclopedia of Type Strains, Phase IV (KMG-IV): sequencing the most valuable type-strain genomes for metagenomic binning, comparative biology and taxonomic classification.</title>
        <authorList>
            <person name="Goeker M."/>
        </authorList>
    </citation>
    <scope>NUCLEOTIDE SEQUENCE [LARGE SCALE GENOMIC DNA]</scope>
    <source>
        <strain evidence="6 7">DSM 23923</strain>
    </source>
</reference>
<keyword evidence="7" id="KW-1185">Reference proteome</keyword>
<dbReference type="GO" id="GO:0004360">
    <property type="term" value="F:glutamine-fructose-6-phosphate transaminase (isomerizing) activity"/>
    <property type="evidence" value="ECO:0007669"/>
    <property type="project" value="UniProtKB-EC"/>
</dbReference>
<comment type="catalytic activity">
    <reaction evidence="1">
        <text>D-fructose 6-phosphate + L-glutamine = D-glucosamine 6-phosphate + L-glutamate</text>
        <dbReference type="Rhea" id="RHEA:13237"/>
        <dbReference type="ChEBI" id="CHEBI:29985"/>
        <dbReference type="ChEBI" id="CHEBI:58359"/>
        <dbReference type="ChEBI" id="CHEBI:58725"/>
        <dbReference type="ChEBI" id="CHEBI:61527"/>
        <dbReference type="EC" id="2.6.1.16"/>
    </reaction>
</comment>
<evidence type="ECO:0000313" key="7">
    <source>
        <dbReference type="Proteomes" id="UP000256388"/>
    </source>
</evidence>
<dbReference type="PANTHER" id="PTHR10937:SF0">
    <property type="entry name" value="GLUTAMINE--FRUCTOSE-6-PHOSPHATE TRANSAMINASE (ISOMERIZING)"/>
    <property type="match status" value="1"/>
</dbReference>
<dbReference type="Proteomes" id="UP000256388">
    <property type="component" value="Unassembled WGS sequence"/>
</dbReference>
<dbReference type="EMBL" id="QUMS01000001">
    <property type="protein sequence ID" value="REG11789.1"/>
    <property type="molecule type" value="Genomic_DNA"/>
</dbReference>
<dbReference type="InterPro" id="IPR035466">
    <property type="entry name" value="GlmS/AgaS_SIS"/>
</dbReference>
<dbReference type="AlphaFoldDB" id="A0A347ZQS4"/>